<keyword evidence="3" id="KW-1185">Reference proteome</keyword>
<feature type="region of interest" description="Disordered" evidence="1">
    <location>
        <begin position="94"/>
        <end position="120"/>
    </location>
</feature>
<dbReference type="AlphaFoldDB" id="R0KD90"/>
<proteinExistence type="predicted"/>
<dbReference type="Proteomes" id="UP000296049">
    <property type="component" value="Unassembled WGS sequence"/>
</dbReference>
<name>R0KD90_ANAPL</name>
<organism evidence="2 3">
    <name type="scientific">Anas platyrhynchos</name>
    <name type="common">Mallard</name>
    <name type="synonym">Anas boschas</name>
    <dbReference type="NCBI Taxonomy" id="8839"/>
    <lineage>
        <taxon>Eukaryota</taxon>
        <taxon>Metazoa</taxon>
        <taxon>Chordata</taxon>
        <taxon>Craniata</taxon>
        <taxon>Vertebrata</taxon>
        <taxon>Euteleostomi</taxon>
        <taxon>Archelosauria</taxon>
        <taxon>Archosauria</taxon>
        <taxon>Dinosauria</taxon>
        <taxon>Saurischia</taxon>
        <taxon>Theropoda</taxon>
        <taxon>Coelurosauria</taxon>
        <taxon>Aves</taxon>
        <taxon>Neognathae</taxon>
        <taxon>Galloanserae</taxon>
        <taxon>Anseriformes</taxon>
        <taxon>Anatidae</taxon>
        <taxon>Anatinae</taxon>
        <taxon>Anas</taxon>
    </lineage>
</organism>
<accession>R0KD90</accession>
<gene>
    <name evidence="2" type="ORF">Anapl_08622</name>
</gene>
<sequence>MSWDIKSMQLIEIGYIKNSEVSLYCLPGTPGFFQLHCDNNESSFAEHRSPYRLQGHAVHPLKLQIQEPAILFGATPVKARKLCNLIWEVAITSTQKSQSPTFSLAAENGESKGLNGTRKK</sequence>
<dbReference type="EMBL" id="KB742485">
    <property type="protein sequence ID" value="EOB07907.1"/>
    <property type="molecule type" value="Genomic_DNA"/>
</dbReference>
<protein>
    <submittedName>
        <fullName evidence="2">Uncharacterized protein</fullName>
    </submittedName>
</protein>
<evidence type="ECO:0000313" key="2">
    <source>
        <dbReference type="EMBL" id="EOB07907.1"/>
    </source>
</evidence>
<evidence type="ECO:0000256" key="1">
    <source>
        <dbReference type="SAM" id="MobiDB-lite"/>
    </source>
</evidence>
<evidence type="ECO:0000313" key="3">
    <source>
        <dbReference type="Proteomes" id="UP000296049"/>
    </source>
</evidence>
<reference evidence="3" key="1">
    <citation type="journal article" date="2013" name="Nat. Genet.">
        <title>The duck genome and transcriptome provide insight into an avian influenza virus reservoir species.</title>
        <authorList>
            <person name="Huang Y."/>
            <person name="Li Y."/>
            <person name="Burt D.W."/>
            <person name="Chen H."/>
            <person name="Zhang Y."/>
            <person name="Qian W."/>
            <person name="Kim H."/>
            <person name="Gan S."/>
            <person name="Zhao Y."/>
            <person name="Li J."/>
            <person name="Yi K."/>
            <person name="Feng H."/>
            <person name="Zhu P."/>
            <person name="Li B."/>
            <person name="Liu Q."/>
            <person name="Fairley S."/>
            <person name="Magor K.E."/>
            <person name="Du Z."/>
            <person name="Hu X."/>
            <person name="Goodman L."/>
            <person name="Tafer H."/>
            <person name="Vignal A."/>
            <person name="Lee T."/>
            <person name="Kim K.W."/>
            <person name="Sheng Z."/>
            <person name="An Y."/>
            <person name="Searle S."/>
            <person name="Herrero J."/>
            <person name="Groenen M.A."/>
            <person name="Crooijmans R.P."/>
            <person name="Faraut T."/>
            <person name="Cai Q."/>
            <person name="Webster R.G."/>
            <person name="Aldridge J.R."/>
            <person name="Warren W.C."/>
            <person name="Bartschat S."/>
            <person name="Kehr S."/>
            <person name="Marz M."/>
            <person name="Stadler P.F."/>
            <person name="Smith J."/>
            <person name="Kraus R.H."/>
            <person name="Zhao Y."/>
            <person name="Ren L."/>
            <person name="Fei J."/>
            <person name="Morisson M."/>
            <person name="Kaiser P."/>
            <person name="Griffin D.K."/>
            <person name="Rao M."/>
            <person name="Pitel F."/>
            <person name="Wang J."/>
            <person name="Li N."/>
        </authorList>
    </citation>
    <scope>NUCLEOTIDE SEQUENCE [LARGE SCALE GENOMIC DNA]</scope>
</reference>